<sequence length="234" mass="26744">MIKNPILVLDSSSEGIELEVPVGTDSREDLQNLIKVGSGSDEDVDWNEYCRKELQFFEGRRNAIKFEPKVEKAEIVTLSSEDEKEFTTLTEPARKKPKVVQVPLETRDARCSHWYDRGTNLTNTGKISSSKSSSSSTSRLTYSKTPVHKDRTVIRDRPALDSVYAERYMGSPNITSNYHGYMDADLRNRVKHLRGKMFYLIHGMADNNVPYQQSMIMARRLVDENISFRQQVGS</sequence>
<accession>A0ACC2P1E7</accession>
<dbReference type="Proteomes" id="UP001239111">
    <property type="component" value="Chromosome 2"/>
</dbReference>
<comment type="caution">
    <text evidence="1">The sequence shown here is derived from an EMBL/GenBank/DDBJ whole genome shotgun (WGS) entry which is preliminary data.</text>
</comment>
<gene>
    <name evidence="1" type="ORF">QAD02_012678</name>
</gene>
<keyword evidence="2" id="KW-1185">Reference proteome</keyword>
<protein>
    <submittedName>
        <fullName evidence="1">Uncharacterized protein</fullName>
    </submittedName>
</protein>
<proteinExistence type="predicted"/>
<organism evidence="1 2">
    <name type="scientific">Eretmocerus hayati</name>
    <dbReference type="NCBI Taxonomy" id="131215"/>
    <lineage>
        <taxon>Eukaryota</taxon>
        <taxon>Metazoa</taxon>
        <taxon>Ecdysozoa</taxon>
        <taxon>Arthropoda</taxon>
        <taxon>Hexapoda</taxon>
        <taxon>Insecta</taxon>
        <taxon>Pterygota</taxon>
        <taxon>Neoptera</taxon>
        <taxon>Endopterygota</taxon>
        <taxon>Hymenoptera</taxon>
        <taxon>Apocrita</taxon>
        <taxon>Proctotrupomorpha</taxon>
        <taxon>Chalcidoidea</taxon>
        <taxon>Aphelinidae</taxon>
        <taxon>Aphelininae</taxon>
        <taxon>Eretmocerus</taxon>
    </lineage>
</organism>
<dbReference type="EMBL" id="CM056742">
    <property type="protein sequence ID" value="KAJ8676891.1"/>
    <property type="molecule type" value="Genomic_DNA"/>
</dbReference>
<reference evidence="1" key="1">
    <citation type="submission" date="2023-04" db="EMBL/GenBank/DDBJ databases">
        <title>A chromosome-level genome assembly of the parasitoid wasp Eretmocerus hayati.</title>
        <authorList>
            <person name="Zhong Y."/>
            <person name="Liu S."/>
            <person name="Liu Y."/>
        </authorList>
    </citation>
    <scope>NUCLEOTIDE SEQUENCE</scope>
    <source>
        <strain evidence="1">ZJU_SS_LIU_2023</strain>
    </source>
</reference>
<name>A0ACC2P1E7_9HYME</name>
<evidence type="ECO:0000313" key="1">
    <source>
        <dbReference type="EMBL" id="KAJ8676891.1"/>
    </source>
</evidence>
<evidence type="ECO:0000313" key="2">
    <source>
        <dbReference type="Proteomes" id="UP001239111"/>
    </source>
</evidence>